<evidence type="ECO:0000256" key="12">
    <source>
        <dbReference type="ARBA" id="ARBA00023326"/>
    </source>
</evidence>
<comment type="caution">
    <text evidence="19">The sequence shown here is derived from an EMBL/GenBank/DDBJ whole genome shotgun (WGS) entry which is preliminary data.</text>
</comment>
<feature type="domain" description="Chitin-binding type-1" evidence="17">
    <location>
        <begin position="143"/>
        <end position="192"/>
    </location>
</feature>
<proteinExistence type="inferred from homology"/>
<keyword evidence="7 14" id="KW-0378">Hydrolase</keyword>
<dbReference type="SUPFAM" id="SSF57016">
    <property type="entry name" value="Plant lectins/antimicrobial peptides"/>
    <property type="match status" value="1"/>
</dbReference>
<organism evidence="19 20">
    <name type="scientific">Colletotrichum godetiae</name>
    <dbReference type="NCBI Taxonomy" id="1209918"/>
    <lineage>
        <taxon>Eukaryota</taxon>
        <taxon>Fungi</taxon>
        <taxon>Dikarya</taxon>
        <taxon>Ascomycota</taxon>
        <taxon>Pezizomycotina</taxon>
        <taxon>Sordariomycetes</taxon>
        <taxon>Hypocreomycetidae</taxon>
        <taxon>Glomerellales</taxon>
        <taxon>Glomerellaceae</taxon>
        <taxon>Colletotrichum</taxon>
        <taxon>Colletotrichum acutatum species complex</taxon>
    </lineage>
</organism>
<keyword evidence="16" id="KW-0472">Membrane</keyword>
<dbReference type="EMBL" id="JAHMHR010000080">
    <property type="protein sequence ID" value="KAK1658024.1"/>
    <property type="molecule type" value="Genomic_DNA"/>
</dbReference>
<evidence type="ECO:0000256" key="9">
    <source>
        <dbReference type="ARBA" id="ARBA00023026"/>
    </source>
</evidence>
<dbReference type="Pfam" id="PF00187">
    <property type="entry name" value="Chitin_bind_1"/>
    <property type="match status" value="1"/>
</dbReference>
<dbReference type="PROSITE" id="PS01095">
    <property type="entry name" value="GH18_1"/>
    <property type="match status" value="1"/>
</dbReference>
<dbReference type="CDD" id="cd00035">
    <property type="entry name" value="ChtBD1"/>
    <property type="match status" value="1"/>
</dbReference>
<dbReference type="Proteomes" id="UP001224890">
    <property type="component" value="Unassembled WGS sequence"/>
</dbReference>
<dbReference type="Gene3D" id="3.10.50.10">
    <property type="match status" value="1"/>
</dbReference>
<dbReference type="InterPro" id="IPR017853">
    <property type="entry name" value="GH"/>
</dbReference>
<dbReference type="InterPro" id="IPR001579">
    <property type="entry name" value="Glyco_hydro_18_chit_AS"/>
</dbReference>
<dbReference type="PROSITE" id="PS50941">
    <property type="entry name" value="CHIT_BIND_I_2"/>
    <property type="match status" value="1"/>
</dbReference>
<dbReference type="Pfam" id="PF00704">
    <property type="entry name" value="Glyco_hydro_18"/>
    <property type="match status" value="1"/>
</dbReference>
<dbReference type="SUPFAM" id="SSF51445">
    <property type="entry name" value="(Trans)glycosidases"/>
    <property type="match status" value="1"/>
</dbReference>
<evidence type="ECO:0000256" key="1">
    <source>
        <dbReference type="ARBA" id="ARBA00000822"/>
    </source>
</evidence>
<dbReference type="EC" id="3.2.1.14" evidence="4"/>
<comment type="similarity">
    <text evidence="3">Belongs to the glycosyl hydrolase 18 family. Chitinase class V subfamily.</text>
</comment>
<dbReference type="GO" id="GO:0008843">
    <property type="term" value="F:endochitinase activity"/>
    <property type="evidence" value="ECO:0007669"/>
    <property type="project" value="UniProtKB-EC"/>
</dbReference>
<reference evidence="19" key="1">
    <citation type="submission" date="2021-06" db="EMBL/GenBank/DDBJ databases">
        <title>Comparative genomics, transcriptomics and evolutionary studies reveal genomic signatures of adaptation to plant cell wall in hemibiotrophic fungi.</title>
        <authorList>
            <consortium name="DOE Joint Genome Institute"/>
            <person name="Baroncelli R."/>
            <person name="Diaz J.F."/>
            <person name="Benocci T."/>
            <person name="Peng M."/>
            <person name="Battaglia E."/>
            <person name="Haridas S."/>
            <person name="Andreopoulos W."/>
            <person name="Labutti K."/>
            <person name="Pangilinan J."/>
            <person name="Floch G.L."/>
            <person name="Makela M.R."/>
            <person name="Henrissat B."/>
            <person name="Grigoriev I.V."/>
            <person name="Crouch J.A."/>
            <person name="De Vries R.P."/>
            <person name="Sukno S.A."/>
            <person name="Thon M.R."/>
        </authorList>
    </citation>
    <scope>NUCLEOTIDE SEQUENCE</scope>
    <source>
        <strain evidence="19">CBS 193.32</strain>
    </source>
</reference>
<keyword evidence="13" id="KW-1015">Disulfide bond</keyword>
<dbReference type="GO" id="GO:0005576">
    <property type="term" value="C:extracellular region"/>
    <property type="evidence" value="ECO:0007669"/>
    <property type="project" value="UniProtKB-SubCell"/>
</dbReference>
<dbReference type="PROSITE" id="PS51910">
    <property type="entry name" value="GH18_2"/>
    <property type="match status" value="1"/>
</dbReference>
<feature type="region of interest" description="Disordered" evidence="15">
    <location>
        <begin position="849"/>
        <end position="882"/>
    </location>
</feature>
<dbReference type="InterPro" id="IPR036861">
    <property type="entry name" value="Endochitinase-like_sf"/>
</dbReference>
<evidence type="ECO:0000256" key="11">
    <source>
        <dbReference type="ARBA" id="ARBA00023295"/>
    </source>
</evidence>
<evidence type="ECO:0000256" key="8">
    <source>
        <dbReference type="ARBA" id="ARBA00023024"/>
    </source>
</evidence>
<keyword evidence="9" id="KW-0843">Virulence</keyword>
<evidence type="ECO:0000256" key="2">
    <source>
        <dbReference type="ARBA" id="ARBA00004613"/>
    </source>
</evidence>
<dbReference type="SUPFAM" id="SSF54556">
    <property type="entry name" value="Chitinase insertion domain"/>
    <property type="match status" value="1"/>
</dbReference>
<sequence>MAGLNTFFQQFPSFTFIILFFSIFSVFSSAFPTGSRNGPSKAELATTTCRNEAYHPFDYSVKPAQDRNLPLCPTSVELAAIQTRDLLLGRQVTQEQDYSCNEFRSCGNGACCAKTGWCNYGPEACGTNGQSPNDKCWSNCDAKAECGRYAETEGKECPLNVCCSPFGFCGMTEDFCKKTDDEETSCQSNCDQPGSGSSNGNVRQRVVGYYEAWVHSRACNGMSIDQMPVGALTHLMFSFAYVSPNDFQIVPMDDLEPNLFSKMTAMKKQNRALKVMVALGGWTFNDPGATQLVFHDVASSKANRSKFIGNLMSFMRQYGFDGVDFDWEYPGADDRGGAEEDGKNFTLLLKELKEAIKNQPLDYVVSFTTPTSFWYLRHFDLKASTDAVDFVNIMSYDLHGVWDAWNPIGSNVLAHSNLTEIKLALDLYWRNDIPPEKLNLGIGFYGRSFELTDPACNKPGCQFRGGAAPGPCTANSGTLAYREIEDIIKKHNLKPYYDKEHQIKYIVWNQNQWVSYDDPETIEAKIDFANEQGLGGLLIWSDMEAHRNHAWVLIGLQIDQDTDNLDALGAVVGPTTKALALRQTLSEDGAATWEQLGAQNCYVTGCGGKCDKAGFKPVTTQPCGDATFFTRHSSEEDSTLCCPVNSAPDPKDCKWRSQGDAPTCNGRCEFGEVGLQMNKWGDGKYCEDGHKMYCCKTKAENSDGDKCRFHDNGKKCPSGQKALTFSGAFGNGNIGEKSPDVDLKHLQSLTGTSLEDALDEYTWKKISLWCCDDEEFKKWKNCEWKGKPGSCFDAHCDLNTEVMLTWAGAGGGEMCFPHPDPHRARIFCCDPPSGSNLFLPAALKDLFPDPPTGNDVKTKGNTKTDDTWGGSQTGGSDDDPNKSAIQFYVMASPTEIQVTLDKRDGSHWELFNCNDAHSLSAQTVQMVCMNDSEDSNCKELFLGNGASGTIIEMPQDQGCGPGKYAVVESLEVSHNQTLPGHLTRRMASLPVIYDLKFGYNFKLVPREYGDTQLRIDYSNQEGYWDHIVTRPVSKKRKRSLEEFGGNHKRWLEEEWRDDNHFGGLSKKDLHKRWFGDDVLEWLESLVEVEIVKTEKRHLYEEDLSAVLLRDEWDCGEFKGKIDAIATAGIKMATSFGFALITTLNSETGLDLSKSYLHFANKGSVNAVFTLDARMSLHWDSEAFNIAPIYFQGANFVIPGFGSLGPRLDLRGEIKADITVEGRVEARVNIVDWDIQQTYPQHDEKFDPKELSEAKRGIDRRDLAEPTFDAEMKGNGDVEFHLMPTMVFGLEFDDVWSIATTDVELVADTWVRMRVDSDLDCGFGYGVDAGMSLIAQAKIPEIFKWTPQTHTFKQIEKNLIPGNGKEWQCTSGATERRLIDSGFNLTEVTDMEPSSISPPSLQRRIIPYESDTKPNSKEKTCPPKGGAEEQKACNEITAVDGFYEGEDDGSWGAVTKRSVAIDDDFTGNSSTNPAYQSGLFDRDLEKRAGKTLAVCTGTAVYNVNWLDWSSLDRLNMFIYDSDDWSDCSNMASSIQKRGEQILKNKKGDNEQYVIEHVLEAQTFARWLSIEGADGRGVRDLCRAMKAGGWMNYAPDPLNANGAKVNPITWVVQQAYPSATYFPLEFISVIEPVNWQKQKSFGSGTRLQEEVSLEKEAQWKEGTPLDQALRTLKITVVTFKYLIEPELSALYRDQADRVGIALNVMEDHLVNQGTWTKRNLQQSWLSFVKTSAEVSGSKLVKLLDTYIPRAEKVLQGTDASKDDDDRRKRRATIQALRTVYDNEIKGRWVNPMP</sequence>
<comment type="caution">
    <text evidence="13">Lacks conserved residue(s) required for the propagation of feature annotation.</text>
</comment>
<gene>
    <name evidence="19" type="ORF">BDP55DRAFT_638232</name>
</gene>
<dbReference type="GeneID" id="85457615"/>
<evidence type="ECO:0000256" key="13">
    <source>
        <dbReference type="PROSITE-ProRule" id="PRU00261"/>
    </source>
</evidence>
<dbReference type="Gene3D" id="3.20.20.80">
    <property type="entry name" value="Glycosidases"/>
    <property type="match status" value="1"/>
</dbReference>
<evidence type="ECO:0000313" key="19">
    <source>
        <dbReference type="EMBL" id="KAK1658024.1"/>
    </source>
</evidence>
<dbReference type="PROSITE" id="PS00026">
    <property type="entry name" value="CHIT_BIND_I_1"/>
    <property type="match status" value="1"/>
</dbReference>
<dbReference type="InterPro" id="IPR053214">
    <property type="entry name" value="LysM12-like"/>
</dbReference>
<dbReference type="SMART" id="SM00636">
    <property type="entry name" value="Glyco_18"/>
    <property type="match status" value="1"/>
</dbReference>
<dbReference type="InterPro" id="IPR011583">
    <property type="entry name" value="Chitinase_II/V-like_cat"/>
</dbReference>
<evidence type="ECO:0000259" key="17">
    <source>
        <dbReference type="PROSITE" id="PS50941"/>
    </source>
</evidence>
<protein>
    <recommendedName>
        <fullName evidence="4">chitinase</fullName>
        <ecNumber evidence="4">3.2.1.14</ecNumber>
    </recommendedName>
</protein>
<feature type="domain" description="GH18" evidence="18">
    <location>
        <begin position="204"/>
        <end position="556"/>
    </location>
</feature>
<dbReference type="RefSeq" id="XP_060422788.1">
    <property type="nucleotide sequence ID" value="XM_060573089.1"/>
</dbReference>
<dbReference type="InterPro" id="IPR018371">
    <property type="entry name" value="Chitin-binding_1_CS"/>
</dbReference>
<dbReference type="InterPro" id="IPR001223">
    <property type="entry name" value="Glyco_hydro18_cat"/>
</dbReference>
<feature type="disulfide bond" evidence="13">
    <location>
        <begin position="157"/>
        <end position="169"/>
    </location>
</feature>
<comment type="subcellular location">
    <subcellularLocation>
        <location evidence="2">Secreted</location>
    </subcellularLocation>
</comment>
<feature type="transmembrane region" description="Helical" evidence="16">
    <location>
        <begin position="12"/>
        <end position="31"/>
    </location>
</feature>
<dbReference type="GO" id="GO:0008061">
    <property type="term" value="F:chitin binding"/>
    <property type="evidence" value="ECO:0007669"/>
    <property type="project" value="UniProtKB-UniRule"/>
</dbReference>
<keyword evidence="10" id="KW-0119">Carbohydrate metabolism</keyword>
<feature type="disulfide bond" evidence="13">
    <location>
        <begin position="186"/>
        <end position="190"/>
    </location>
</feature>
<dbReference type="GO" id="GO:0000272">
    <property type="term" value="P:polysaccharide catabolic process"/>
    <property type="evidence" value="ECO:0007669"/>
    <property type="project" value="UniProtKB-KW"/>
</dbReference>
<dbReference type="PANTHER" id="PTHR47700">
    <property type="entry name" value="V CHITINASE, PUTATIVE (AFU_ORTHOLOGUE AFUA_6G13720)-RELATED"/>
    <property type="match status" value="1"/>
</dbReference>
<name>A0AAJ0EQY1_9PEZI</name>
<feature type="disulfide bond" evidence="13">
    <location>
        <begin position="162"/>
        <end position="176"/>
    </location>
</feature>
<dbReference type="Gene3D" id="3.30.60.10">
    <property type="entry name" value="Endochitinase-like"/>
    <property type="match status" value="1"/>
</dbReference>
<keyword evidence="5" id="KW-0964">Secreted</keyword>
<dbReference type="GO" id="GO:0006032">
    <property type="term" value="P:chitin catabolic process"/>
    <property type="evidence" value="ECO:0007669"/>
    <property type="project" value="UniProtKB-KW"/>
</dbReference>
<keyword evidence="20" id="KW-1185">Reference proteome</keyword>
<keyword evidence="16" id="KW-1133">Transmembrane helix</keyword>
<keyword evidence="12" id="KW-0624">Polysaccharide degradation</keyword>
<dbReference type="InterPro" id="IPR029070">
    <property type="entry name" value="Chitinase_insertion_sf"/>
</dbReference>
<keyword evidence="11 14" id="KW-0326">Glycosidase</keyword>
<keyword evidence="6 13" id="KW-0147">Chitin-binding</keyword>
<feature type="compositionally biased region" description="Basic and acidic residues" evidence="15">
    <location>
        <begin position="856"/>
        <end position="866"/>
    </location>
</feature>
<evidence type="ECO:0000256" key="7">
    <source>
        <dbReference type="ARBA" id="ARBA00022801"/>
    </source>
</evidence>
<evidence type="ECO:0000256" key="3">
    <source>
        <dbReference type="ARBA" id="ARBA00008682"/>
    </source>
</evidence>
<evidence type="ECO:0000256" key="14">
    <source>
        <dbReference type="RuleBase" id="RU000489"/>
    </source>
</evidence>
<dbReference type="SMART" id="SM00270">
    <property type="entry name" value="ChtBD1"/>
    <property type="match status" value="2"/>
</dbReference>
<evidence type="ECO:0000313" key="20">
    <source>
        <dbReference type="Proteomes" id="UP001224890"/>
    </source>
</evidence>
<evidence type="ECO:0000256" key="10">
    <source>
        <dbReference type="ARBA" id="ARBA00023277"/>
    </source>
</evidence>
<accession>A0AAJ0EQY1</accession>
<comment type="catalytic activity">
    <reaction evidence="1">
        <text>Random endo-hydrolysis of N-acetyl-beta-D-glucosaminide (1-&gt;4)-beta-linkages in chitin and chitodextrins.</text>
        <dbReference type="EC" id="3.2.1.14"/>
    </reaction>
</comment>
<evidence type="ECO:0000256" key="5">
    <source>
        <dbReference type="ARBA" id="ARBA00022525"/>
    </source>
</evidence>
<dbReference type="PANTHER" id="PTHR47700:SF2">
    <property type="entry name" value="CHITINASE"/>
    <property type="match status" value="1"/>
</dbReference>
<keyword evidence="8" id="KW-0146">Chitin degradation</keyword>
<dbReference type="InterPro" id="IPR001002">
    <property type="entry name" value="Chitin-bd_1"/>
</dbReference>
<evidence type="ECO:0000256" key="15">
    <source>
        <dbReference type="SAM" id="MobiDB-lite"/>
    </source>
</evidence>
<evidence type="ECO:0000256" key="4">
    <source>
        <dbReference type="ARBA" id="ARBA00012729"/>
    </source>
</evidence>
<evidence type="ECO:0000256" key="6">
    <source>
        <dbReference type="ARBA" id="ARBA00022669"/>
    </source>
</evidence>
<evidence type="ECO:0000259" key="18">
    <source>
        <dbReference type="PROSITE" id="PS51910"/>
    </source>
</evidence>
<evidence type="ECO:0000256" key="16">
    <source>
        <dbReference type="SAM" id="Phobius"/>
    </source>
</evidence>
<keyword evidence="16" id="KW-0812">Transmembrane</keyword>